<feature type="domain" description="Sulfatase N-terminal" evidence="8">
    <location>
        <begin position="21"/>
        <end position="398"/>
    </location>
</feature>
<evidence type="ECO:0000256" key="5">
    <source>
        <dbReference type="ARBA" id="ARBA00022837"/>
    </source>
</evidence>
<dbReference type="SUPFAM" id="SSF53649">
    <property type="entry name" value="Alkaline phosphatase-like"/>
    <property type="match status" value="1"/>
</dbReference>
<evidence type="ECO:0000259" key="8">
    <source>
        <dbReference type="Pfam" id="PF00884"/>
    </source>
</evidence>
<evidence type="ECO:0000256" key="7">
    <source>
        <dbReference type="SAM" id="SignalP"/>
    </source>
</evidence>
<dbReference type="InterPro" id="IPR024607">
    <property type="entry name" value="Sulfatase_CS"/>
</dbReference>
<organism evidence="9 10">
    <name type="scientific">Oedothorax gibbosus</name>
    <dbReference type="NCBI Taxonomy" id="931172"/>
    <lineage>
        <taxon>Eukaryota</taxon>
        <taxon>Metazoa</taxon>
        <taxon>Ecdysozoa</taxon>
        <taxon>Arthropoda</taxon>
        <taxon>Chelicerata</taxon>
        <taxon>Arachnida</taxon>
        <taxon>Araneae</taxon>
        <taxon>Araneomorphae</taxon>
        <taxon>Entelegynae</taxon>
        <taxon>Araneoidea</taxon>
        <taxon>Linyphiidae</taxon>
        <taxon>Erigoninae</taxon>
        <taxon>Oedothorax</taxon>
    </lineage>
</organism>
<dbReference type="GO" id="GO:0046872">
    <property type="term" value="F:metal ion binding"/>
    <property type="evidence" value="ECO:0007669"/>
    <property type="project" value="UniProtKB-KW"/>
</dbReference>
<evidence type="ECO:0000256" key="1">
    <source>
        <dbReference type="ARBA" id="ARBA00001913"/>
    </source>
</evidence>
<dbReference type="Pfam" id="PF00884">
    <property type="entry name" value="Sulfatase"/>
    <property type="match status" value="1"/>
</dbReference>
<keyword evidence="4" id="KW-0378">Hydrolase</keyword>
<evidence type="ECO:0000313" key="10">
    <source>
        <dbReference type="Proteomes" id="UP000827092"/>
    </source>
</evidence>
<sequence length="562" mass="63232">MDRLFIFMLVLCKTSLICSSPNFLIFLADDLGYGDIGCFGNHSIKTPNIDRLCSNGVKLSHHLTAAAVCTPSRAAIMTGRYPIRSGMESSNRNKVFFFVAASGGLPENETTVAKALKKRDYSTALIGKWHLGNDQNTKGDGLHHPLKHGFDYFYGTPLTNLKDFGSDGDSVITTYIPNFFLYMNAVPVIGLTLAFFIGKRYWNLIFILFAVIIPIGVNLFLRNLNVINGVVMENMEVVEQPLRLQGMTQRFVSKANEFLDKQQGPFLLYMSFMHVHTALFCSKDFKGKSAHGSYGDNVQEMDWAIGKIMEKLEALGLRNNTFVYFSSDNGAHIEEVGIKGQREGGYNGNLRGGKTMGGMEGGIRVPSIISWAGASVSGEIKQPTSQMDLFPTVLELAQVPLPKDRIIDGKSLVPLLKGESKAQHQFLFHYCGKLIHAATYIQHDKQKIWKIHWTTPKFLPGTSQCEYVCHCFGDFVVHHNPPLLYDLTNDPSESVVIDQKSNPDYFDILKRVERARDNHRSKVDHVPDQFSFFNTVWKPWLQPCCNFPYCNCRDSNFMSQEL</sequence>
<comment type="cofactor">
    <cofactor evidence="1">
        <name>Ca(2+)</name>
        <dbReference type="ChEBI" id="CHEBI:29108"/>
    </cofactor>
</comment>
<evidence type="ECO:0000256" key="2">
    <source>
        <dbReference type="ARBA" id="ARBA00008779"/>
    </source>
</evidence>
<accession>A0AAV6TYZ5</accession>
<dbReference type="Pfam" id="PF14707">
    <property type="entry name" value="Sulfatase_C"/>
    <property type="match status" value="1"/>
</dbReference>
<dbReference type="PANTHER" id="PTHR42693:SF49">
    <property type="entry name" value="SULFATASE N-TERMINAL DOMAIN-CONTAINING PROTEIN"/>
    <property type="match status" value="1"/>
</dbReference>
<dbReference type="InterPro" id="IPR017850">
    <property type="entry name" value="Alkaline_phosphatase_core_sf"/>
</dbReference>
<dbReference type="GO" id="GO:0005737">
    <property type="term" value="C:cytoplasm"/>
    <property type="evidence" value="ECO:0007669"/>
    <property type="project" value="UniProtKB-ARBA"/>
</dbReference>
<evidence type="ECO:0000256" key="6">
    <source>
        <dbReference type="SAM" id="Phobius"/>
    </source>
</evidence>
<protein>
    <recommendedName>
        <fullName evidence="8">Sulfatase N-terminal domain-containing protein</fullName>
    </recommendedName>
</protein>
<dbReference type="InterPro" id="IPR000917">
    <property type="entry name" value="Sulfatase_N"/>
</dbReference>
<dbReference type="GO" id="GO:0004065">
    <property type="term" value="F:arylsulfatase activity"/>
    <property type="evidence" value="ECO:0007669"/>
    <property type="project" value="TreeGrafter"/>
</dbReference>
<dbReference type="Gene3D" id="3.30.1120.10">
    <property type="match status" value="1"/>
</dbReference>
<name>A0AAV6TYZ5_9ARAC</name>
<evidence type="ECO:0000313" key="9">
    <source>
        <dbReference type="EMBL" id="KAG8177098.1"/>
    </source>
</evidence>
<keyword evidence="5" id="KW-0106">Calcium</keyword>
<comment type="similarity">
    <text evidence="2">Belongs to the sulfatase family.</text>
</comment>
<dbReference type="PROSITE" id="PS00523">
    <property type="entry name" value="SULFATASE_1"/>
    <property type="match status" value="1"/>
</dbReference>
<keyword evidence="6" id="KW-0472">Membrane</keyword>
<keyword evidence="10" id="KW-1185">Reference proteome</keyword>
<proteinExistence type="inferred from homology"/>
<dbReference type="Gene3D" id="1.10.287.550">
    <property type="entry name" value="Helix hairpin bin"/>
    <property type="match status" value="1"/>
</dbReference>
<dbReference type="PANTHER" id="PTHR42693">
    <property type="entry name" value="ARYLSULFATASE FAMILY MEMBER"/>
    <property type="match status" value="1"/>
</dbReference>
<feature type="transmembrane region" description="Helical" evidence="6">
    <location>
        <begin position="204"/>
        <end position="221"/>
    </location>
</feature>
<feature type="chain" id="PRO_5043608160" description="Sulfatase N-terminal domain-containing protein" evidence="7">
    <location>
        <begin position="20"/>
        <end position="562"/>
    </location>
</feature>
<comment type="caution">
    <text evidence="9">The sequence shown here is derived from an EMBL/GenBank/DDBJ whole genome shotgun (WGS) entry which is preliminary data.</text>
</comment>
<dbReference type="FunFam" id="3.30.1120.10:FF:000001">
    <property type="entry name" value="Arylsulfatase E"/>
    <property type="match status" value="1"/>
</dbReference>
<keyword evidence="6" id="KW-0812">Transmembrane</keyword>
<evidence type="ECO:0000256" key="3">
    <source>
        <dbReference type="ARBA" id="ARBA00022723"/>
    </source>
</evidence>
<keyword evidence="6" id="KW-1133">Transmembrane helix</keyword>
<keyword evidence="7" id="KW-0732">Signal</keyword>
<dbReference type="Gene3D" id="3.40.720.10">
    <property type="entry name" value="Alkaline Phosphatase, subunit A"/>
    <property type="match status" value="1"/>
</dbReference>
<keyword evidence="3" id="KW-0479">Metal-binding</keyword>
<dbReference type="GO" id="GO:0012505">
    <property type="term" value="C:endomembrane system"/>
    <property type="evidence" value="ECO:0007669"/>
    <property type="project" value="UniProtKB-ARBA"/>
</dbReference>
<dbReference type="AlphaFoldDB" id="A0AAV6TYZ5"/>
<dbReference type="InterPro" id="IPR050738">
    <property type="entry name" value="Sulfatase"/>
</dbReference>
<feature type="signal peptide" evidence="7">
    <location>
        <begin position="1"/>
        <end position="19"/>
    </location>
</feature>
<feature type="transmembrane region" description="Helical" evidence="6">
    <location>
        <begin position="179"/>
        <end position="197"/>
    </location>
</feature>
<evidence type="ECO:0000256" key="4">
    <source>
        <dbReference type="ARBA" id="ARBA00022801"/>
    </source>
</evidence>
<dbReference type="Proteomes" id="UP000827092">
    <property type="component" value="Unassembled WGS sequence"/>
</dbReference>
<dbReference type="EMBL" id="JAFNEN010000821">
    <property type="protein sequence ID" value="KAG8177098.1"/>
    <property type="molecule type" value="Genomic_DNA"/>
</dbReference>
<reference evidence="9 10" key="1">
    <citation type="journal article" date="2022" name="Nat. Ecol. Evol.">
        <title>A masculinizing supergene underlies an exaggerated male reproductive morph in a spider.</title>
        <authorList>
            <person name="Hendrickx F."/>
            <person name="De Corte Z."/>
            <person name="Sonet G."/>
            <person name="Van Belleghem S.M."/>
            <person name="Kostlbacher S."/>
            <person name="Vangestel C."/>
        </authorList>
    </citation>
    <scope>NUCLEOTIDE SEQUENCE [LARGE SCALE GENOMIC DNA]</scope>
    <source>
        <strain evidence="9">W744_W776</strain>
    </source>
</reference>
<gene>
    <name evidence="9" type="ORF">JTE90_015242</name>
</gene>